<accession>A0A0E9XTW9</accession>
<reference evidence="1" key="2">
    <citation type="journal article" date="2015" name="Fish Shellfish Immunol.">
        <title>Early steps in the European eel (Anguilla anguilla)-Vibrio vulnificus interaction in the gills: Role of the RtxA13 toxin.</title>
        <authorList>
            <person name="Callol A."/>
            <person name="Pajuelo D."/>
            <person name="Ebbesson L."/>
            <person name="Teles M."/>
            <person name="MacKenzie S."/>
            <person name="Amaro C."/>
        </authorList>
    </citation>
    <scope>NUCLEOTIDE SEQUENCE</scope>
</reference>
<dbReference type="AlphaFoldDB" id="A0A0E9XTW9"/>
<evidence type="ECO:0000313" key="1">
    <source>
        <dbReference type="EMBL" id="JAI05281.1"/>
    </source>
</evidence>
<reference evidence="1" key="1">
    <citation type="submission" date="2014-11" db="EMBL/GenBank/DDBJ databases">
        <authorList>
            <person name="Amaro Gonzalez C."/>
        </authorList>
    </citation>
    <scope>NUCLEOTIDE SEQUENCE</scope>
</reference>
<protein>
    <submittedName>
        <fullName evidence="1">Uncharacterized protein</fullName>
    </submittedName>
</protein>
<dbReference type="EMBL" id="GBXM01003297">
    <property type="protein sequence ID" value="JAI05281.1"/>
    <property type="molecule type" value="Transcribed_RNA"/>
</dbReference>
<organism evidence="1">
    <name type="scientific">Anguilla anguilla</name>
    <name type="common">European freshwater eel</name>
    <name type="synonym">Muraena anguilla</name>
    <dbReference type="NCBI Taxonomy" id="7936"/>
    <lineage>
        <taxon>Eukaryota</taxon>
        <taxon>Metazoa</taxon>
        <taxon>Chordata</taxon>
        <taxon>Craniata</taxon>
        <taxon>Vertebrata</taxon>
        <taxon>Euteleostomi</taxon>
        <taxon>Actinopterygii</taxon>
        <taxon>Neopterygii</taxon>
        <taxon>Teleostei</taxon>
        <taxon>Anguilliformes</taxon>
        <taxon>Anguillidae</taxon>
        <taxon>Anguilla</taxon>
    </lineage>
</organism>
<sequence length="39" mass="4682">MQIQERVITSKTFYPAIFCHYYTQCYINVLIIKSTLTHL</sequence>
<name>A0A0E9XTW9_ANGAN</name>
<proteinExistence type="predicted"/>